<protein>
    <submittedName>
        <fullName evidence="2">Uncharacterized protein</fullName>
    </submittedName>
</protein>
<sequence>MNNPNDLTTAALVATGPENDDAPRDPLFLQDPLRVENVRPAGGTHDKSPIRLDLGLLVGQNFAELK</sequence>
<evidence type="ECO:0000313" key="2">
    <source>
        <dbReference type="EMBL" id="MEJ8822858.1"/>
    </source>
</evidence>
<feature type="region of interest" description="Disordered" evidence="1">
    <location>
        <begin position="1"/>
        <end position="27"/>
    </location>
</feature>
<accession>A0ABU8VZN7</accession>
<keyword evidence="3" id="KW-1185">Reference proteome</keyword>
<proteinExistence type="predicted"/>
<dbReference type="Proteomes" id="UP001363010">
    <property type="component" value="Unassembled WGS sequence"/>
</dbReference>
<dbReference type="RefSeq" id="WP_340363902.1">
    <property type="nucleotide sequence ID" value="NZ_JBBKZV010000006.1"/>
</dbReference>
<organism evidence="2 3">
    <name type="scientific">Variovorax humicola</name>
    <dbReference type="NCBI Taxonomy" id="1769758"/>
    <lineage>
        <taxon>Bacteria</taxon>
        <taxon>Pseudomonadati</taxon>
        <taxon>Pseudomonadota</taxon>
        <taxon>Betaproteobacteria</taxon>
        <taxon>Burkholderiales</taxon>
        <taxon>Comamonadaceae</taxon>
        <taxon>Variovorax</taxon>
    </lineage>
</organism>
<evidence type="ECO:0000313" key="3">
    <source>
        <dbReference type="Proteomes" id="UP001363010"/>
    </source>
</evidence>
<gene>
    <name evidence="2" type="ORF">WKW80_12595</name>
</gene>
<comment type="caution">
    <text evidence="2">The sequence shown here is derived from an EMBL/GenBank/DDBJ whole genome shotgun (WGS) entry which is preliminary data.</text>
</comment>
<evidence type="ECO:0000256" key="1">
    <source>
        <dbReference type="SAM" id="MobiDB-lite"/>
    </source>
</evidence>
<reference evidence="2 3" key="1">
    <citation type="submission" date="2024-03" db="EMBL/GenBank/DDBJ databases">
        <title>Novel species of the genus Variovorax.</title>
        <authorList>
            <person name="Liu Q."/>
            <person name="Xin Y.-H."/>
        </authorList>
    </citation>
    <scope>NUCLEOTIDE SEQUENCE [LARGE SCALE GENOMIC DNA]</scope>
    <source>
        <strain evidence="2 3">KACC 18501</strain>
    </source>
</reference>
<dbReference type="EMBL" id="JBBKZV010000006">
    <property type="protein sequence ID" value="MEJ8822858.1"/>
    <property type="molecule type" value="Genomic_DNA"/>
</dbReference>
<name>A0ABU8VZN7_9BURK</name>